<keyword evidence="3" id="KW-1185">Reference proteome</keyword>
<proteinExistence type="predicted"/>
<gene>
    <name evidence="2" type="ORF">STAS_27829</name>
</gene>
<accession>A0A5A7QYL0</accession>
<keyword evidence="2" id="KW-0675">Receptor</keyword>
<dbReference type="EMBL" id="BKCP01009292">
    <property type="protein sequence ID" value="GER50515.1"/>
    <property type="molecule type" value="Genomic_DNA"/>
</dbReference>
<dbReference type="GO" id="GO:0016301">
    <property type="term" value="F:kinase activity"/>
    <property type="evidence" value="ECO:0007669"/>
    <property type="project" value="UniProtKB-KW"/>
</dbReference>
<evidence type="ECO:0000256" key="1">
    <source>
        <dbReference type="SAM" id="MobiDB-lite"/>
    </source>
</evidence>
<reference evidence="3" key="1">
    <citation type="journal article" date="2019" name="Curr. Biol.">
        <title>Genome Sequence of Striga asiatica Provides Insight into the Evolution of Plant Parasitism.</title>
        <authorList>
            <person name="Yoshida S."/>
            <person name="Kim S."/>
            <person name="Wafula E.K."/>
            <person name="Tanskanen J."/>
            <person name="Kim Y.M."/>
            <person name="Honaas L."/>
            <person name="Yang Z."/>
            <person name="Spallek T."/>
            <person name="Conn C.E."/>
            <person name="Ichihashi Y."/>
            <person name="Cheong K."/>
            <person name="Cui S."/>
            <person name="Der J.P."/>
            <person name="Gundlach H."/>
            <person name="Jiao Y."/>
            <person name="Hori C."/>
            <person name="Ishida J.K."/>
            <person name="Kasahara H."/>
            <person name="Kiba T."/>
            <person name="Kim M.S."/>
            <person name="Koo N."/>
            <person name="Laohavisit A."/>
            <person name="Lee Y.H."/>
            <person name="Lumba S."/>
            <person name="McCourt P."/>
            <person name="Mortimer J.C."/>
            <person name="Mutuku J.M."/>
            <person name="Nomura T."/>
            <person name="Sasaki-Sekimoto Y."/>
            <person name="Seto Y."/>
            <person name="Wang Y."/>
            <person name="Wakatake T."/>
            <person name="Sakakibara H."/>
            <person name="Demura T."/>
            <person name="Yamaguchi S."/>
            <person name="Yoneyama K."/>
            <person name="Manabe R.I."/>
            <person name="Nelson D.C."/>
            <person name="Schulman A.H."/>
            <person name="Timko M.P."/>
            <person name="dePamphilis C.W."/>
            <person name="Choi D."/>
            <person name="Shirasu K."/>
        </authorList>
    </citation>
    <scope>NUCLEOTIDE SEQUENCE [LARGE SCALE GENOMIC DNA]</scope>
    <source>
        <strain evidence="3">cv. UVA1</strain>
    </source>
</reference>
<evidence type="ECO:0000313" key="3">
    <source>
        <dbReference type="Proteomes" id="UP000325081"/>
    </source>
</evidence>
<keyword evidence="2" id="KW-0808">Transferase</keyword>
<organism evidence="2 3">
    <name type="scientific">Striga asiatica</name>
    <name type="common">Asiatic witchweed</name>
    <name type="synonym">Buchnera asiatica</name>
    <dbReference type="NCBI Taxonomy" id="4170"/>
    <lineage>
        <taxon>Eukaryota</taxon>
        <taxon>Viridiplantae</taxon>
        <taxon>Streptophyta</taxon>
        <taxon>Embryophyta</taxon>
        <taxon>Tracheophyta</taxon>
        <taxon>Spermatophyta</taxon>
        <taxon>Magnoliopsida</taxon>
        <taxon>eudicotyledons</taxon>
        <taxon>Gunneridae</taxon>
        <taxon>Pentapetalae</taxon>
        <taxon>asterids</taxon>
        <taxon>lamiids</taxon>
        <taxon>Lamiales</taxon>
        <taxon>Orobanchaceae</taxon>
        <taxon>Buchnereae</taxon>
        <taxon>Striga</taxon>
    </lineage>
</organism>
<protein>
    <submittedName>
        <fullName evidence="2">Tyrosine-protein kinase receptor</fullName>
    </submittedName>
</protein>
<sequence length="139" mass="15061">MIQPVAPKDSDLILSGGETGQHTNDTGEGNVEILMEMENQELATKTTVEMGITSKPKVAAGGKTGASWKRKQNNTGRLLRMSEQPTNSSLAIEVSKGEKINKTLKRNRELVMYGGGSCWLINSVCKWKPKEQVLESGAG</sequence>
<name>A0A5A7QYL0_STRAF</name>
<keyword evidence="2" id="KW-0418">Kinase</keyword>
<dbReference type="AlphaFoldDB" id="A0A5A7QYL0"/>
<comment type="caution">
    <text evidence="2">The sequence shown here is derived from an EMBL/GenBank/DDBJ whole genome shotgun (WGS) entry which is preliminary data.</text>
</comment>
<feature type="region of interest" description="Disordered" evidence="1">
    <location>
        <begin position="1"/>
        <end position="27"/>
    </location>
</feature>
<dbReference type="Proteomes" id="UP000325081">
    <property type="component" value="Unassembled WGS sequence"/>
</dbReference>
<evidence type="ECO:0000313" key="2">
    <source>
        <dbReference type="EMBL" id="GER50515.1"/>
    </source>
</evidence>